<dbReference type="GO" id="GO:0000139">
    <property type="term" value="C:Golgi membrane"/>
    <property type="evidence" value="ECO:0007669"/>
    <property type="project" value="UniProtKB-SubCell"/>
</dbReference>
<keyword evidence="7" id="KW-0735">Signal-anchor</keyword>
<dbReference type="Pfam" id="PF00864">
    <property type="entry name" value="P2X_receptor"/>
    <property type="match status" value="1"/>
</dbReference>
<proteinExistence type="inferred from homology"/>
<dbReference type="Gene3D" id="3.40.50.300">
    <property type="entry name" value="P-loop containing nucleotide triphosphate hydrolases"/>
    <property type="match status" value="1"/>
</dbReference>
<evidence type="ECO:0000256" key="8">
    <source>
        <dbReference type="ARBA" id="ARBA00022989"/>
    </source>
</evidence>
<evidence type="ECO:0000256" key="9">
    <source>
        <dbReference type="ARBA" id="ARBA00023034"/>
    </source>
</evidence>
<dbReference type="InterPro" id="IPR027309">
    <property type="entry name" value="P2X_extracellular_dom_sf"/>
</dbReference>
<comment type="caution">
    <text evidence="16">The sequence shown here is derived from an EMBL/GenBank/DDBJ whole genome shotgun (WGS) entry which is preliminary data.</text>
</comment>
<dbReference type="InterPro" id="IPR027417">
    <property type="entry name" value="P-loop_NTPase"/>
</dbReference>
<evidence type="ECO:0000256" key="10">
    <source>
        <dbReference type="ARBA" id="ARBA00023065"/>
    </source>
</evidence>
<keyword evidence="6" id="KW-0812">Transmembrane</keyword>
<dbReference type="PANTHER" id="PTHR12129:SF20">
    <property type="entry name" value="HEPARAN SULFATE 2-O-SULFOTRANSFERASE PIPE"/>
    <property type="match status" value="1"/>
</dbReference>
<keyword evidence="9" id="KW-0333">Golgi apparatus</keyword>
<evidence type="ECO:0000256" key="11">
    <source>
        <dbReference type="ARBA" id="ARBA00023136"/>
    </source>
</evidence>
<sequence length="1325" mass="151094">MWTLYFIALFLFVYSTNGSPSAEKTSNPATNGSLFADRFKNTNVTAPNPDLIFFNRVPKVGSSMMINLLRKLSIRNGVAFYQDGAHPGMQARLNCAQEADLAHLLCQIPKQPVSVYTKHVAMVNFTRVGGACDHVVYINMVRDPVERVISWYYYIRLSKVRNFVAKMRKANNKTEDDTWLQRDFSTCVLQNYDECQFEFRHENVWSQMMFFCGMDERCNVCYIGILIEFVNSPLPKDKIRDFEHLACYKDGKESVLNKTIYNVAKAQDYYYLEAKERYNPLIHLTPEILKSMKVLDTKLGWEYLHGYIFHTHRKNIEKAILKEITDCDEPSAYLGEWRDVSNYVKTMDEIYPTKDFYQGKERIFSKPWGIAVWSSEKSKLPKLLKNFVEFGVYQKLTQIVGKNLGRGIKEWATSYVGKEKGGEGEWRVRAIKLSDSVQSMFIIHFALLGKNATIRCKSSSECKAGTTIQQNNGALMGRCISGGCQLSAWCPLEENVKPLLPRSRSCAGSPTSRLFVGTSRIPMGSLIGDDTELHCGGEGVTEPNVNACGLCGDPITQAMPRQHEIGGAHERGLIVRNYTVGQTIDVKIYWQAVHELVTAHPDRTETFANNNPADHPVFDNVTGSYLLCARDFLRLVTTHSQTLQSITIHKANITFPDKWDTAKLLIYMPNLKSYYLHLDYGQRRGFNPRWSLLRHFLPFTATVKNTTISDSRPKHVWSLGVDITVMFFDESYLEIGHADKVLKSSLREDSNEILQGVTSPLSILALNWIELGSPPPNLPYPGSLHTLILNYIVDFAFRRYGRLEEWISTFDNLKVLTLHPSYRAEIGMDQFPPSVTNLTLVSTLQTLHSGPARAIKRLDNLWISGYLEGSGLDGYYNAKNIGIKIEYPSRSVVKSLLRMTDARRIYYSFDKNTWPVTDAEAESIKGLLKELGVKGDDGKWTDFILERNETTDRWGGRVVRDVEERKALKDTVISSGAQWRQVSTGWSRMSLALIADTSRMRLNRYGKSGEFLSFLASNNATLRNVTMKGVTRHGRFRKGEAVHLPLLERLVVENEIVDRDASYYKEHNEVHADLYMSILPFLNKTECHPNPELEYSKPLLSYLWDQGVDITYRTQGQLLIQFNHTRGLLKSTVRDINHKILERATLPVNILALQSVYCNTIPSINGANVTKIIFDEALFNEELGAAMAIFPKLEEIVLVIVLDELNLIGYQFHQTSEDGRLDMVFNARNITLLPLREYRTEMVSSFINMTNAELIFVSVKYIENQRSSFDQWSELVEPYGVIPELDDEIIFEKVGNIWTARGVWDGIGETIKTERLDISASFRYI</sequence>
<dbReference type="GO" id="GO:0008146">
    <property type="term" value="F:sulfotransferase activity"/>
    <property type="evidence" value="ECO:0007669"/>
    <property type="project" value="InterPro"/>
</dbReference>
<evidence type="ECO:0000256" key="15">
    <source>
        <dbReference type="SAM" id="SignalP"/>
    </source>
</evidence>
<accession>A0A226CWZ1</accession>
<comment type="similarity">
    <text evidence="3">Belongs to the sulfotransferase 3 family.</text>
</comment>
<evidence type="ECO:0000313" key="17">
    <source>
        <dbReference type="Proteomes" id="UP000198287"/>
    </source>
</evidence>
<evidence type="ECO:0000313" key="16">
    <source>
        <dbReference type="EMBL" id="OXA37483.1"/>
    </source>
</evidence>
<organism evidence="16 17">
    <name type="scientific">Folsomia candida</name>
    <name type="common">Springtail</name>
    <dbReference type="NCBI Taxonomy" id="158441"/>
    <lineage>
        <taxon>Eukaryota</taxon>
        <taxon>Metazoa</taxon>
        <taxon>Ecdysozoa</taxon>
        <taxon>Arthropoda</taxon>
        <taxon>Hexapoda</taxon>
        <taxon>Collembola</taxon>
        <taxon>Entomobryomorpha</taxon>
        <taxon>Isotomoidea</taxon>
        <taxon>Isotomidae</taxon>
        <taxon>Proisotominae</taxon>
        <taxon>Folsomia</taxon>
    </lineage>
</organism>
<evidence type="ECO:0000256" key="4">
    <source>
        <dbReference type="ARBA" id="ARBA00022448"/>
    </source>
</evidence>
<dbReference type="PANTHER" id="PTHR12129">
    <property type="entry name" value="HEPARAN SULFATE 2-O-SULFOTRANSFERASE"/>
    <property type="match status" value="1"/>
</dbReference>
<dbReference type="InterPro" id="IPR007734">
    <property type="entry name" value="Heparan_SO4_2-O-STrfase"/>
</dbReference>
<feature type="signal peptide" evidence="15">
    <location>
        <begin position="1"/>
        <end position="18"/>
    </location>
</feature>
<evidence type="ECO:0000256" key="6">
    <source>
        <dbReference type="ARBA" id="ARBA00022692"/>
    </source>
</evidence>
<reference evidence="16 17" key="1">
    <citation type="submission" date="2015-12" db="EMBL/GenBank/DDBJ databases">
        <title>The genome of Folsomia candida.</title>
        <authorList>
            <person name="Faddeeva A."/>
            <person name="Derks M.F."/>
            <person name="Anvar Y."/>
            <person name="Smit S."/>
            <person name="Van Straalen N."/>
            <person name="Roelofs D."/>
        </authorList>
    </citation>
    <scope>NUCLEOTIDE SEQUENCE [LARGE SCALE GENOMIC DNA]</scope>
    <source>
        <strain evidence="16 17">VU population</strain>
        <tissue evidence="16">Whole body</tissue>
    </source>
</reference>
<name>A0A226CWZ1_FOLCA</name>
<keyword evidence="12" id="KW-0325">Glycoprotein</keyword>
<evidence type="ECO:0000256" key="7">
    <source>
        <dbReference type="ARBA" id="ARBA00022968"/>
    </source>
</evidence>
<keyword evidence="13" id="KW-1071">Ligand-gated ion channel</keyword>
<dbReference type="Gene3D" id="2.60.490.10">
    <property type="entry name" value="atp-gated p2x4 ion channel domain"/>
    <property type="match status" value="1"/>
</dbReference>
<evidence type="ECO:0000256" key="5">
    <source>
        <dbReference type="ARBA" id="ARBA00022679"/>
    </source>
</evidence>
<dbReference type="InterPro" id="IPR005331">
    <property type="entry name" value="Sulfotransferase"/>
</dbReference>
<dbReference type="SUPFAM" id="SSF52540">
    <property type="entry name" value="P-loop containing nucleoside triphosphate hydrolases"/>
    <property type="match status" value="1"/>
</dbReference>
<dbReference type="EMBL" id="LNIX01000056">
    <property type="protein sequence ID" value="OXA37483.1"/>
    <property type="molecule type" value="Genomic_DNA"/>
</dbReference>
<evidence type="ECO:0000256" key="12">
    <source>
        <dbReference type="ARBA" id="ARBA00023180"/>
    </source>
</evidence>
<dbReference type="Proteomes" id="UP000198287">
    <property type="component" value="Unassembled WGS sequence"/>
</dbReference>
<protein>
    <submittedName>
        <fullName evidence="16">Heparan sulfate 2-O-sulfotransferase pipe</fullName>
    </submittedName>
</protein>
<evidence type="ECO:0000256" key="13">
    <source>
        <dbReference type="ARBA" id="ARBA00023286"/>
    </source>
</evidence>
<comment type="subcellular location">
    <subcellularLocation>
        <location evidence="1">Golgi apparatus membrane</location>
        <topology evidence="1">Single-pass type II membrane protein</topology>
    </subcellularLocation>
</comment>
<gene>
    <name evidence="16" type="ORF">Fcan01_27774</name>
</gene>
<keyword evidence="8" id="KW-1133">Transmembrane helix</keyword>
<evidence type="ECO:0000256" key="14">
    <source>
        <dbReference type="ARBA" id="ARBA00023303"/>
    </source>
</evidence>
<feature type="chain" id="PRO_5012104176" evidence="15">
    <location>
        <begin position="19"/>
        <end position="1325"/>
    </location>
</feature>
<evidence type="ECO:0000256" key="1">
    <source>
        <dbReference type="ARBA" id="ARBA00004323"/>
    </source>
</evidence>
<keyword evidence="10" id="KW-0406">Ion transport</keyword>
<keyword evidence="11" id="KW-0472">Membrane</keyword>
<keyword evidence="17" id="KW-1185">Reference proteome</keyword>
<keyword evidence="5 16" id="KW-0808">Transferase</keyword>
<comment type="similarity">
    <text evidence="2">Belongs to the P2X receptor family.</text>
</comment>
<keyword evidence="15" id="KW-0732">Signal</keyword>
<keyword evidence="14" id="KW-0407">Ion channel</keyword>
<dbReference type="Pfam" id="PF03567">
    <property type="entry name" value="Sulfotransfer_2"/>
    <property type="match status" value="1"/>
</dbReference>
<evidence type="ECO:0000256" key="2">
    <source>
        <dbReference type="ARBA" id="ARBA00009848"/>
    </source>
</evidence>
<dbReference type="OrthoDB" id="64893at2759"/>
<dbReference type="InterPro" id="IPR059116">
    <property type="entry name" value="P2X_receptor"/>
</dbReference>
<evidence type="ECO:0000256" key="3">
    <source>
        <dbReference type="ARBA" id="ARBA00010569"/>
    </source>
</evidence>
<keyword evidence="4" id="KW-0813">Transport</keyword>